<sequence length="240" mass="26396">MDIDSLRVLRLSENAILPSKGSQLAAGFDLSSACDIVIPANGNGLVQTDIAIVIPEDCYARVAPRSGLSLHHKIDVGGGVIDADYRGNVGVILFNHSTENFSVKRGDRIAQLILERIVSANVVEVTEIEQTDRGSRGFGSTGKSKRNTCESKTTAKTMSSCVDAKFWNRLDSILQEGLKNSTFVDSYDAKLRKKVLKSSPEELAMLSSYLSSLRTDSHYDMITIKRWLDAFMMEDETAKK</sequence>
<comment type="caution">
    <text evidence="10">The sequence shown here is derived from an EMBL/GenBank/DDBJ whole genome shotgun (WGS) entry which is preliminary data.</text>
</comment>
<evidence type="ECO:0000256" key="8">
    <source>
        <dbReference type="RuleBase" id="RU367024"/>
    </source>
</evidence>
<evidence type="ECO:0000259" key="9">
    <source>
        <dbReference type="Pfam" id="PF00692"/>
    </source>
</evidence>
<dbReference type="CDD" id="cd07557">
    <property type="entry name" value="trimeric_dUTPase"/>
    <property type="match status" value="1"/>
</dbReference>
<dbReference type="PANTHER" id="PTHR11241:SF0">
    <property type="entry name" value="DEOXYURIDINE 5'-TRIPHOSPHATE NUCLEOTIDOHYDROLASE"/>
    <property type="match status" value="1"/>
</dbReference>
<dbReference type="InterPro" id="IPR033704">
    <property type="entry name" value="dUTPase_trimeric"/>
</dbReference>
<reference evidence="10 11" key="1">
    <citation type="submission" date="2012-05" db="EMBL/GenBank/DDBJ databases">
        <title>Recombination and specialization in a pathogen metapopulation.</title>
        <authorList>
            <person name="Gardiner A."/>
            <person name="Kemen E."/>
            <person name="Schultz-Larsen T."/>
            <person name="MacLean D."/>
            <person name="Van Oosterhout C."/>
            <person name="Jones J.D.G."/>
        </authorList>
    </citation>
    <scope>NUCLEOTIDE SEQUENCE [LARGE SCALE GENOMIC DNA]</scope>
    <source>
        <strain evidence="10 11">Ac Nc2</strain>
    </source>
</reference>
<dbReference type="PANTHER" id="PTHR11241">
    <property type="entry name" value="DEOXYURIDINE 5'-TRIPHOSPHATE NUCLEOTIDOHYDROLASE"/>
    <property type="match status" value="1"/>
</dbReference>
<evidence type="ECO:0000256" key="4">
    <source>
        <dbReference type="ARBA" id="ARBA00022801"/>
    </source>
</evidence>
<protein>
    <recommendedName>
        <fullName evidence="8">Deoxyuridine 5'-triphosphate nucleotidohydrolase</fullName>
        <shortName evidence="8">dUTPase</shortName>
        <ecNumber evidence="8">3.6.1.23</ecNumber>
    </recommendedName>
    <alternativeName>
        <fullName evidence="8">dUTP pyrophosphatase</fullName>
    </alternativeName>
</protein>
<evidence type="ECO:0000256" key="6">
    <source>
        <dbReference type="ARBA" id="ARBA00023080"/>
    </source>
</evidence>
<dbReference type="Pfam" id="PF00692">
    <property type="entry name" value="dUTPase"/>
    <property type="match status" value="1"/>
</dbReference>
<accession>A0A024G106</accession>
<dbReference type="GO" id="GO:0000287">
    <property type="term" value="F:magnesium ion binding"/>
    <property type="evidence" value="ECO:0007669"/>
    <property type="project" value="UniProtKB-UniRule"/>
</dbReference>
<feature type="domain" description="dUTPase-like" evidence="9">
    <location>
        <begin position="14"/>
        <end position="142"/>
    </location>
</feature>
<evidence type="ECO:0000256" key="5">
    <source>
        <dbReference type="ARBA" id="ARBA00022842"/>
    </source>
</evidence>
<dbReference type="STRING" id="65357.A0A024G106"/>
<comment type="cofactor">
    <cofactor evidence="1 8">
        <name>Mg(2+)</name>
        <dbReference type="ChEBI" id="CHEBI:18420"/>
    </cofactor>
</comment>
<comment type="pathway">
    <text evidence="2 8">Pyrimidine metabolism; dUMP biosynthesis; dUMP from dCTP (dUTP route): step 2/2.</text>
</comment>
<dbReference type="GO" id="GO:0004170">
    <property type="term" value="F:dUTP diphosphatase activity"/>
    <property type="evidence" value="ECO:0007669"/>
    <property type="project" value="UniProtKB-UniRule"/>
</dbReference>
<dbReference type="EC" id="3.6.1.23" evidence="8"/>
<dbReference type="Proteomes" id="UP000053237">
    <property type="component" value="Unassembled WGS sequence"/>
</dbReference>
<dbReference type="GO" id="GO:0046081">
    <property type="term" value="P:dUTP catabolic process"/>
    <property type="evidence" value="ECO:0007669"/>
    <property type="project" value="UniProtKB-UniRule"/>
</dbReference>
<evidence type="ECO:0000313" key="11">
    <source>
        <dbReference type="Proteomes" id="UP000053237"/>
    </source>
</evidence>
<dbReference type="NCBIfam" id="NF001862">
    <property type="entry name" value="PRK00601.1"/>
    <property type="match status" value="1"/>
</dbReference>
<keyword evidence="6 8" id="KW-0546">Nucleotide metabolism</keyword>
<dbReference type="InterPro" id="IPR008181">
    <property type="entry name" value="dUTPase"/>
</dbReference>
<comment type="similarity">
    <text evidence="3 8">Belongs to the dUTPase family.</text>
</comment>
<evidence type="ECO:0000256" key="3">
    <source>
        <dbReference type="ARBA" id="ARBA00006581"/>
    </source>
</evidence>
<dbReference type="InterPro" id="IPR029054">
    <property type="entry name" value="dUTPase-like"/>
</dbReference>
<proteinExistence type="inferred from homology"/>
<dbReference type="OrthoDB" id="10261072at2759"/>
<comment type="catalytic activity">
    <reaction evidence="7 8">
        <text>dUTP + H2O = dUMP + diphosphate + H(+)</text>
        <dbReference type="Rhea" id="RHEA:10248"/>
        <dbReference type="ChEBI" id="CHEBI:15377"/>
        <dbReference type="ChEBI" id="CHEBI:15378"/>
        <dbReference type="ChEBI" id="CHEBI:33019"/>
        <dbReference type="ChEBI" id="CHEBI:61555"/>
        <dbReference type="ChEBI" id="CHEBI:246422"/>
        <dbReference type="EC" id="3.6.1.23"/>
    </reaction>
</comment>
<evidence type="ECO:0000256" key="7">
    <source>
        <dbReference type="ARBA" id="ARBA00047686"/>
    </source>
</evidence>
<evidence type="ECO:0000256" key="1">
    <source>
        <dbReference type="ARBA" id="ARBA00001946"/>
    </source>
</evidence>
<keyword evidence="11" id="KW-1185">Reference proteome</keyword>
<organism evidence="10 11">
    <name type="scientific">Albugo candida</name>
    <dbReference type="NCBI Taxonomy" id="65357"/>
    <lineage>
        <taxon>Eukaryota</taxon>
        <taxon>Sar</taxon>
        <taxon>Stramenopiles</taxon>
        <taxon>Oomycota</taxon>
        <taxon>Peronosporomycetes</taxon>
        <taxon>Albuginales</taxon>
        <taxon>Albuginaceae</taxon>
        <taxon>Albugo</taxon>
    </lineage>
</organism>
<dbReference type="AlphaFoldDB" id="A0A024G106"/>
<keyword evidence="5 8" id="KW-0460">Magnesium</keyword>
<dbReference type="NCBIfam" id="TIGR00576">
    <property type="entry name" value="dut"/>
    <property type="match status" value="1"/>
</dbReference>
<dbReference type="InterPro" id="IPR036157">
    <property type="entry name" value="dUTPase-like_sf"/>
</dbReference>
<dbReference type="SUPFAM" id="SSF51283">
    <property type="entry name" value="dUTPase-like"/>
    <property type="match status" value="1"/>
</dbReference>
<dbReference type="EMBL" id="CAIX01000008">
    <property type="protein sequence ID" value="CCI40424.1"/>
    <property type="molecule type" value="Genomic_DNA"/>
</dbReference>
<gene>
    <name evidence="10" type="ORF">BN9_012080</name>
</gene>
<evidence type="ECO:0000313" key="10">
    <source>
        <dbReference type="EMBL" id="CCI40424.1"/>
    </source>
</evidence>
<dbReference type="GO" id="GO:0006226">
    <property type="term" value="P:dUMP biosynthetic process"/>
    <property type="evidence" value="ECO:0007669"/>
    <property type="project" value="UniProtKB-UniRule"/>
</dbReference>
<dbReference type="Gene3D" id="2.70.40.10">
    <property type="match status" value="1"/>
</dbReference>
<evidence type="ECO:0000256" key="2">
    <source>
        <dbReference type="ARBA" id="ARBA00005142"/>
    </source>
</evidence>
<keyword evidence="4 8" id="KW-0378">Hydrolase</keyword>
<name>A0A024G106_9STRA</name>
<dbReference type="UniPathway" id="UPA00610">
    <property type="reaction ID" value="UER00666"/>
</dbReference>
<keyword evidence="8" id="KW-0479">Metal-binding</keyword>
<dbReference type="InParanoid" id="A0A024G106"/>
<comment type="function">
    <text evidence="8">Involved in nucleotide metabolism via production of dUMP, the immediate precursor of thymidine nucleotides, and decreases the intracellular concentration of dUTP so that uracil cannot be incorporated into DNA.</text>
</comment>
<dbReference type="FunFam" id="2.70.40.10:FF:000004">
    <property type="entry name" value="Deoxyuridine triphosphatase"/>
    <property type="match status" value="1"/>
</dbReference>